<name>A0A1V3JS60_9PAST</name>
<evidence type="ECO:0000259" key="1">
    <source>
        <dbReference type="Pfam" id="PF10592"/>
    </source>
</evidence>
<keyword evidence="3" id="KW-1185">Reference proteome</keyword>
<evidence type="ECO:0000313" key="2">
    <source>
        <dbReference type="EMBL" id="OOF59487.1"/>
    </source>
</evidence>
<dbReference type="EMBL" id="MLHQ01000009">
    <property type="protein sequence ID" value="OOF59487.1"/>
    <property type="molecule type" value="Genomic_DNA"/>
</dbReference>
<dbReference type="InterPro" id="IPR018891">
    <property type="entry name" value="AIPR_C"/>
</dbReference>
<dbReference type="OrthoDB" id="9806213at2"/>
<comment type="caution">
    <text evidence="2">The sequence shown here is derived from an EMBL/GenBank/DDBJ whole genome shotgun (WGS) entry which is preliminary data.</text>
</comment>
<organism evidence="2 3">
    <name type="scientific">Rodentibacter myodis</name>
    <dbReference type="NCBI Taxonomy" id="1907939"/>
    <lineage>
        <taxon>Bacteria</taxon>
        <taxon>Pseudomonadati</taxon>
        <taxon>Pseudomonadota</taxon>
        <taxon>Gammaproteobacteria</taxon>
        <taxon>Pasteurellales</taxon>
        <taxon>Pasteurellaceae</taxon>
        <taxon>Rodentibacter</taxon>
    </lineage>
</organism>
<protein>
    <recommendedName>
        <fullName evidence="1">Abortive phage infection protein C-terminal domain-containing protein</fullName>
    </recommendedName>
</protein>
<reference evidence="2 3" key="1">
    <citation type="submission" date="2016-10" db="EMBL/GenBank/DDBJ databases">
        <title>Rodentibacter gen. nov. and new species.</title>
        <authorList>
            <person name="Christensen H."/>
        </authorList>
    </citation>
    <scope>NUCLEOTIDE SEQUENCE [LARGE SCALE GENOMIC DNA]</scope>
    <source>
        <strain evidence="2 3">Ac151</strain>
    </source>
</reference>
<sequence length="579" mass="67619">MKDKILEGFLDDFSRKYSLENLDEDNRFEQFVNFNLVSKLYPKDINIDELSVGGSNDTAIDGIAIIVNGSIINDEKDIDFFIKNNGFLDVSFVFIQSKNSPKFKGDAVGNFIFGVKSFFEDQPIIPENDKIKLLRKIKEKIYKHSIDFEHNPEIKLYFVSTGVWTSPETIVSRANYEFEVFKEKNLFLNSEPEKFIEFIDAEHLKNIYREISRRSVKEVLFNNHVALPDMTEKVNQSFIGSILLKNFIELIKDSEGNISKGLFFDNVRDYQGKNKVNKEIEITIRNSDKQNLLPLLNNGITIISKKVERTGQKLKLTDFQIVNGCQSSHILFENREYINDTSNLIVKIIETTDQDTINDIIIATNKQTEVKDEAFESLKPFHKDLSEYYKARGKSTKFPIFYERRSKEYVNDPNIKPYQIITLSSLIKSYVSMIVEQPQSTHRYYGELLDSNRDHIFNANQKNMIPYYYLSSVILNRLEIMLKNQSIYPRYKIYKYHVLFIAYKIISLEKDSNGRSLNVENIIDKIEDLEYLKSIFVKACKLITNTITEMNLKNDYFISRNKEFTSKVRHNISKGINQQ</sequence>
<proteinExistence type="predicted"/>
<dbReference type="Proteomes" id="UP000188602">
    <property type="component" value="Unassembled WGS sequence"/>
</dbReference>
<dbReference type="Pfam" id="PF10592">
    <property type="entry name" value="AIPR"/>
    <property type="match status" value="1"/>
</dbReference>
<gene>
    <name evidence="2" type="ORF">BKL49_03305</name>
</gene>
<feature type="domain" description="Abortive phage infection protein C-terminal" evidence="1">
    <location>
        <begin position="263"/>
        <end position="549"/>
    </location>
</feature>
<evidence type="ECO:0000313" key="3">
    <source>
        <dbReference type="Proteomes" id="UP000188602"/>
    </source>
</evidence>
<dbReference type="STRING" id="1907939.BKL49_03305"/>
<dbReference type="RefSeq" id="WP_077423211.1">
    <property type="nucleotide sequence ID" value="NZ_MLHQ01000009.1"/>
</dbReference>
<dbReference type="AlphaFoldDB" id="A0A1V3JS60"/>
<accession>A0A1V3JS60</accession>